<evidence type="ECO:0000313" key="2">
    <source>
        <dbReference type="EMBL" id="PPJ33096.1"/>
    </source>
</evidence>
<evidence type="ECO:0000313" key="3">
    <source>
        <dbReference type="Proteomes" id="UP000238356"/>
    </source>
</evidence>
<feature type="transmembrane region" description="Helical" evidence="1">
    <location>
        <begin position="49"/>
        <end position="74"/>
    </location>
</feature>
<reference evidence="2 3" key="1">
    <citation type="submission" date="2018-02" db="EMBL/GenBank/DDBJ databases">
        <title>8 Nocardia nova and 1 Nocardia cyriacigeorgica strain used for evolution to TMP-SMX.</title>
        <authorList>
            <person name="Mehta H."/>
            <person name="Weng J."/>
            <person name="Shamoo Y."/>
        </authorList>
    </citation>
    <scope>NUCLEOTIDE SEQUENCE [LARGE SCALE GENOMIC DNA]</scope>
    <source>
        <strain evidence="2 3">BAA2227</strain>
    </source>
</reference>
<feature type="transmembrane region" description="Helical" evidence="1">
    <location>
        <begin position="94"/>
        <end position="118"/>
    </location>
</feature>
<dbReference type="GeneID" id="66718226"/>
<dbReference type="AlphaFoldDB" id="A0A2S6AFE6"/>
<keyword evidence="3" id="KW-1185">Reference proteome</keyword>
<dbReference type="RefSeq" id="WP_063016855.1">
    <property type="nucleotide sequence ID" value="NZ_JADLQW010000015.1"/>
</dbReference>
<dbReference type="Proteomes" id="UP000238356">
    <property type="component" value="Unassembled WGS sequence"/>
</dbReference>
<keyword evidence="1" id="KW-1133">Transmembrane helix</keyword>
<accession>A0A2S6AFE6</accession>
<feature type="transmembrane region" description="Helical" evidence="1">
    <location>
        <begin position="153"/>
        <end position="172"/>
    </location>
</feature>
<evidence type="ECO:0000256" key="1">
    <source>
        <dbReference type="SAM" id="Phobius"/>
    </source>
</evidence>
<feature type="transmembrane region" description="Helical" evidence="1">
    <location>
        <begin position="125"/>
        <end position="147"/>
    </location>
</feature>
<name>A0A2S6AFE6_9NOCA</name>
<dbReference type="EMBL" id="PSZD01000001">
    <property type="protein sequence ID" value="PPJ33096.1"/>
    <property type="molecule type" value="Genomic_DNA"/>
</dbReference>
<comment type="caution">
    <text evidence="2">The sequence shown here is derived from an EMBL/GenBank/DDBJ whole genome shotgun (WGS) entry which is preliminary data.</text>
</comment>
<keyword evidence="1" id="KW-0472">Membrane</keyword>
<protein>
    <submittedName>
        <fullName evidence="2">Uncharacterized protein</fullName>
    </submittedName>
</protein>
<keyword evidence="1" id="KW-0812">Transmembrane</keyword>
<sequence>MSYPYGPGYGGNGYPPAGYPPPGYPPAGYPAPGYAPYGYQEPRPSGGAAITAGVFALLLALLAGFGIIGLLSAASNLNRSYGSYSSHSSGSGDIFYVMAAVDGLIALLWAVGGIMLMNHKNAGRVMLVALSSLGLLGGLAGIVMALANGVPAASIGGIVGLLFAVLMLSLTLSGSAKRWCGVGMPAYPPAAYYGQPPYPY</sequence>
<organism evidence="2 3">
    <name type="scientific">Nocardia nova</name>
    <dbReference type="NCBI Taxonomy" id="37330"/>
    <lineage>
        <taxon>Bacteria</taxon>
        <taxon>Bacillati</taxon>
        <taxon>Actinomycetota</taxon>
        <taxon>Actinomycetes</taxon>
        <taxon>Mycobacteriales</taxon>
        <taxon>Nocardiaceae</taxon>
        <taxon>Nocardia</taxon>
    </lineage>
</organism>
<proteinExistence type="predicted"/>
<gene>
    <name evidence="2" type="ORF">C5F51_02010</name>
</gene>